<organism evidence="3 4">
    <name type="scientific">Amylocarpus encephaloides</name>
    <dbReference type="NCBI Taxonomy" id="45428"/>
    <lineage>
        <taxon>Eukaryota</taxon>
        <taxon>Fungi</taxon>
        <taxon>Dikarya</taxon>
        <taxon>Ascomycota</taxon>
        <taxon>Pezizomycotina</taxon>
        <taxon>Leotiomycetes</taxon>
        <taxon>Helotiales</taxon>
        <taxon>Helotiales incertae sedis</taxon>
        <taxon>Amylocarpus</taxon>
    </lineage>
</organism>
<dbReference type="InterPro" id="IPR018200">
    <property type="entry name" value="USP_CS"/>
</dbReference>
<reference evidence="3" key="1">
    <citation type="journal article" date="2021" name="IMA Fungus">
        <title>Genomic characterization of three marine fungi, including Emericellopsis atlantica sp. nov. with signatures of a generalist lifestyle and marine biomass degradation.</title>
        <authorList>
            <person name="Hagestad O.C."/>
            <person name="Hou L."/>
            <person name="Andersen J.H."/>
            <person name="Hansen E.H."/>
            <person name="Altermark B."/>
            <person name="Li C."/>
            <person name="Kuhnert E."/>
            <person name="Cox R.J."/>
            <person name="Crous P.W."/>
            <person name="Spatafora J.W."/>
            <person name="Lail K."/>
            <person name="Amirebrahimi M."/>
            <person name="Lipzen A."/>
            <person name="Pangilinan J."/>
            <person name="Andreopoulos W."/>
            <person name="Hayes R.D."/>
            <person name="Ng V."/>
            <person name="Grigoriev I.V."/>
            <person name="Jackson S.A."/>
            <person name="Sutton T.D.S."/>
            <person name="Dobson A.D.W."/>
            <person name="Rama T."/>
        </authorList>
    </citation>
    <scope>NUCLEOTIDE SEQUENCE</scope>
    <source>
        <strain evidence="3">TRa018bII</strain>
    </source>
</reference>
<feature type="compositionally biased region" description="Basic and acidic residues" evidence="1">
    <location>
        <begin position="1"/>
        <end position="14"/>
    </location>
</feature>
<evidence type="ECO:0000259" key="2">
    <source>
        <dbReference type="PROSITE" id="PS50235"/>
    </source>
</evidence>
<dbReference type="Proteomes" id="UP000824998">
    <property type="component" value="Unassembled WGS sequence"/>
</dbReference>
<feature type="compositionally biased region" description="Basic and acidic residues" evidence="1">
    <location>
        <begin position="64"/>
        <end position="76"/>
    </location>
</feature>
<dbReference type="PANTHER" id="PTHR24006:SF827">
    <property type="entry name" value="UBIQUITIN CARBOXYL-TERMINAL HYDROLASE 34"/>
    <property type="match status" value="1"/>
</dbReference>
<feature type="compositionally biased region" description="Polar residues" evidence="1">
    <location>
        <begin position="93"/>
        <end position="108"/>
    </location>
</feature>
<dbReference type="GO" id="GO:0005634">
    <property type="term" value="C:nucleus"/>
    <property type="evidence" value="ECO:0007669"/>
    <property type="project" value="TreeGrafter"/>
</dbReference>
<dbReference type="PROSITE" id="PS00973">
    <property type="entry name" value="USP_2"/>
    <property type="match status" value="1"/>
</dbReference>
<accession>A0A9P7YFC6</accession>
<dbReference type="Pfam" id="PF12030">
    <property type="entry name" value="DUF3517"/>
    <property type="match status" value="1"/>
</dbReference>
<evidence type="ECO:0000256" key="1">
    <source>
        <dbReference type="SAM" id="MobiDB-lite"/>
    </source>
</evidence>
<dbReference type="FunFam" id="3.90.70.10:FF:000136">
    <property type="entry name" value="Ubiquitin C-terminal hydrolase, putative"/>
    <property type="match status" value="1"/>
</dbReference>
<dbReference type="InterPro" id="IPR001394">
    <property type="entry name" value="Peptidase_C19_UCH"/>
</dbReference>
<dbReference type="Pfam" id="PF00443">
    <property type="entry name" value="UCH"/>
    <property type="match status" value="1"/>
</dbReference>
<dbReference type="OrthoDB" id="420187at2759"/>
<dbReference type="SUPFAM" id="SSF48371">
    <property type="entry name" value="ARM repeat"/>
    <property type="match status" value="1"/>
</dbReference>
<dbReference type="GO" id="GO:0005829">
    <property type="term" value="C:cytosol"/>
    <property type="evidence" value="ECO:0007669"/>
    <property type="project" value="TreeGrafter"/>
</dbReference>
<gene>
    <name evidence="3" type="ORF">BJ875DRAFT_515520</name>
</gene>
<feature type="compositionally biased region" description="Basic and acidic residues" evidence="1">
    <location>
        <begin position="24"/>
        <end position="34"/>
    </location>
</feature>
<comment type="caution">
    <text evidence="3">The sequence shown here is derived from an EMBL/GenBank/DDBJ whole genome shotgun (WGS) entry which is preliminary data.</text>
</comment>
<sequence>MDREASEPSRERVVSSEPCPTRAKPFDNEKENSSRKRQRVSRGESRSISMDGESDSLPGSGALQKKEGTQPDDNPRTPRTPARVSPQLLPAEPTSSRVTINLRTTQALESIPSSPPSPITPSKMGNGGEDIGTRVSVESESDALSTVPAIETPSSSPSAIGSPEIELVPMSDDERDYGRGSPPVAIFDGDEMVADPMLDFPYLADQSLVDATRHISRFFQYDAIENEDVFCKVRSWMRRYLDFGSDSQTLHESYLKYQDFWLALPDLMWALNHRGRYFGQFLHRSRDGRQALNDLFLEFARLAGRFVAMDVATLVSHRENPGEEQEPHLGSKRIVEAYSFLLRKEEQTHIGRNLENYYQWNWDDQAANMMSAFEEEGGSIQKLTELVRGQLNLISRYPRLIENLVEPSRLVGKAVHEAGRLLKDSPSRHCGDLARNRITDGYDFFKVASAGLELIIDKHVTFLTPDAALCHLSSLFDIFEKALEFENNSTRGLIDERLKEYPQMNRKAMPLVLSHEWRFVVFKKLITSSQMQLRVAGTTSMCGDLLRIFTQEKLLMPPPYQNPVLLFLSEFVLQNKLIDYLVSIGSHPEIINESHNILGFLIVTKTYTSDLTDKIWQTVMTSQDPRVVEAILRMLRQCLNLYEYTGLLYLCRKACDLPIIAFNLPMRDFCDQLLTNLVGKATAEHIPSIDAPPYDLCVRLIRDSSIITQGCPAGYPEIQAFAAMKFQELLGHGPDSSNRDDIYASCLEDISLRTPTAPGSICVLNTLVKPHLATDLRTLTAQHGLTRLIIEELEHTVTGDRHSTVRNSPASSARRELLFAIIHHEPETITPDLGRRLWDHLVGSQSRSDSERVTCWHILNKATKLSSNNPFVSTCFTEYLPTLQPQCFADGTIEFARTAVARWVTEAKEDPTDDDRSFISPALEQIWKIVLTAPPHSIEAKAIGILVEIHVDSPFILCLPRPMSRRVHLALVDRCLRQLAAAASELRSFGDGTSSGEEDGMVIVPSEGQLQEQEQAFVRSLAVLKEFLKAYQSKPQFAIPRPKPQMAMTGGAVEGEPLMIKYQSFDGNIHTEIRSVTLGKQNTAAALLARLQKVTGFRNYKIYCGGKEFDPDEIELCKSLDDLNIPGLVLVQRRDDDERSVISSNGEEKSVDMEIVSHFEELWGYLSMQDKVAQEIYSFLVKFPIHEKVLKNFDSKDASVTEIFPHGHPFKCLYAIHGLRQYIAGQTPKGSKNEPALTRAISLIVAAICDESVIGSCGSEDMRDNLALHLIECLIQLLREPVLPTSVAPHLNEQLLARLLQLLYDGISCATEISLKLTCSLMEALFESSLHNPDFWLSFASHLKSNTLLGDLLLVDPRPAIRKNIAKQIANKCTFSPSLALVSSTTFMMDLWPMIVALIPETMTQRQNCEEAFYLANTLFKRLAETSIDFLNLGELVRQWGQLLISHKCIEVVGHPESIDMVAQGLVNLLYCATCFAKASQQPLSCSAIGSRLFRVHMFPEIHLSQDSDDEQAFAPSIPLLNPMTRCTMSEAIFILVKDDSHQYDKILRYLKNLVSYDDTIEDGPYSYDLPFLFERSKAIRSHTGYVGLKNLSNTCYLNSLFTQLFMNIPFREFMLTASIPDGDGSQKLLQQTQMLFSNMQNSLMRFVDPTQLTGSIRTYDETPIDVSIQMDVDEFYNLLFDRWETQILTPEAKKAFRSFYGGELVQQVKSKECPHISERHEPFSAIQCDIKGKSCLQESLQAYVDGEIMEGDNKYKCSQCDRHVDAVKRACLKDIPENLIFHLKRFDFNLRTLQRSKINDHFSFPQKIDMRPYKVEHLMDPTSDHPEDVFELVGILIHAGTAESGHYYSFIRERPSTGATDNWVEFNDDCVSPWDPNCMESATFGGIDYRGPVDNGNMPYDKSYSAYMLFYQRSSVLAAQREALETSTLSSPVQLPVLPALSNQITLENELLMRKYCLYDPSHVSFVSRMLSNVRKINGGHCSEDHTRERTALHVALNHLDQVVTRTKDLPEFQKFMLAIKQMCHSCAECTCNYLDWYCTHPDTLRHMLLRNPDGIVRQEVATSILAALQKVKSEMPHAYGLEVDGFSTDDEDEDSDPQLVQKIVEGLDSLFEIFHTNCRAWSEYFGLLASIAALGDLEACLILDKGYLRRTLEMVTADPLLQMTPQFARMFNIVSKRITTRPVNFDAVISLLWNLIKICDHRGETLSDNQQRFPQLQRKGGLIGINVTERDLLVQHWTRTNAHILVEKLLQIAQNAAVTKQIITHLMKWEEEELDNYIYLAITHGIKKASSSFSSGPFLKAAIIYCENTTSTNPVALVPFVAKYAHQIDNSEGRQFLHFFKEIIRVTTSPESEARPEHLFNLCLGTVNFWAPPLLTYYDSLVRVETEEFLTDLIISNGPDIDEPSDTDERLAVIIEAGQKLAIGCLDYLQDTFVRPRRQAVRSALVSIQAMIEHCKPFFDEDEIEGPSRQYFDMRSCKPEF</sequence>
<dbReference type="InterPro" id="IPR028889">
    <property type="entry name" value="USP"/>
</dbReference>
<dbReference type="InterPro" id="IPR016024">
    <property type="entry name" value="ARM-type_fold"/>
</dbReference>
<dbReference type="PROSITE" id="PS50235">
    <property type="entry name" value="USP_3"/>
    <property type="match status" value="1"/>
</dbReference>
<dbReference type="SUPFAM" id="SSF54001">
    <property type="entry name" value="Cysteine proteinases"/>
    <property type="match status" value="1"/>
</dbReference>
<dbReference type="PANTHER" id="PTHR24006">
    <property type="entry name" value="UBIQUITIN CARBOXYL-TERMINAL HYDROLASE"/>
    <property type="match status" value="1"/>
</dbReference>
<dbReference type="Gene3D" id="3.90.70.10">
    <property type="entry name" value="Cysteine proteinases"/>
    <property type="match status" value="1"/>
</dbReference>
<protein>
    <submittedName>
        <fullName evidence="3">Ubiquitin C-terminal hydrolase-like protein</fullName>
    </submittedName>
</protein>
<feature type="region of interest" description="Disordered" evidence="1">
    <location>
        <begin position="1"/>
        <end position="131"/>
    </location>
</feature>
<dbReference type="InterPro" id="IPR038765">
    <property type="entry name" value="Papain-like_cys_pep_sf"/>
</dbReference>
<dbReference type="GO" id="GO:0004843">
    <property type="term" value="F:cysteine-type deubiquitinase activity"/>
    <property type="evidence" value="ECO:0007669"/>
    <property type="project" value="InterPro"/>
</dbReference>
<proteinExistence type="predicted"/>
<evidence type="ECO:0000313" key="3">
    <source>
        <dbReference type="EMBL" id="KAG9232040.1"/>
    </source>
</evidence>
<dbReference type="InterPro" id="IPR050164">
    <property type="entry name" value="Peptidase_C19"/>
</dbReference>
<evidence type="ECO:0000313" key="4">
    <source>
        <dbReference type="Proteomes" id="UP000824998"/>
    </source>
</evidence>
<dbReference type="EMBL" id="MU251568">
    <property type="protein sequence ID" value="KAG9232040.1"/>
    <property type="molecule type" value="Genomic_DNA"/>
</dbReference>
<keyword evidence="3" id="KW-0378">Hydrolase</keyword>
<keyword evidence="4" id="KW-1185">Reference proteome</keyword>
<feature type="domain" description="USP" evidence="2">
    <location>
        <begin position="1587"/>
        <end position="1915"/>
    </location>
</feature>
<dbReference type="InterPro" id="IPR021905">
    <property type="entry name" value="DUF3517"/>
</dbReference>
<dbReference type="CDD" id="cd02659">
    <property type="entry name" value="peptidase_C19C"/>
    <property type="match status" value="1"/>
</dbReference>
<name>A0A9P7YFC6_9HELO</name>
<dbReference type="GO" id="GO:0016579">
    <property type="term" value="P:protein deubiquitination"/>
    <property type="evidence" value="ECO:0007669"/>
    <property type="project" value="InterPro"/>
</dbReference>